<dbReference type="Pfam" id="PF11376">
    <property type="entry name" value="DUF3179"/>
    <property type="match status" value="1"/>
</dbReference>
<organism evidence="1 2">
    <name type="scientific">Methanococcoides methylutens MM1</name>
    <dbReference type="NCBI Taxonomy" id="1434104"/>
    <lineage>
        <taxon>Archaea</taxon>
        <taxon>Methanobacteriati</taxon>
        <taxon>Methanobacteriota</taxon>
        <taxon>Stenosarchaea group</taxon>
        <taxon>Methanomicrobia</taxon>
        <taxon>Methanosarcinales</taxon>
        <taxon>Methanosarcinaceae</taxon>
        <taxon>Methanococcoides</taxon>
    </lineage>
</organism>
<dbReference type="HOGENOM" id="CLU_037493_1_0_2"/>
<evidence type="ECO:0008006" key="3">
    <source>
        <dbReference type="Google" id="ProtNLM"/>
    </source>
</evidence>
<protein>
    <recommendedName>
        <fullName evidence="3">DUF3179 domain-containing protein</fullName>
    </recommendedName>
</protein>
<proteinExistence type="predicted"/>
<dbReference type="InterPro" id="IPR021516">
    <property type="entry name" value="DUF3179"/>
</dbReference>
<dbReference type="Proteomes" id="UP000033048">
    <property type="component" value="Chromosome"/>
</dbReference>
<name>A0A0E3WZU7_METMT</name>
<sequence>MRIRYRTEYRVLLISVTVLLATFMACIPASAEEATEGGIEKLPELTEMEEEMGIMLTEMGVKYIVDPNDIVSGGPPMDGIPSIDEPEYVTVDEADRWIEDNELVMALNHNGTKRVYPLQIMVWHEIVNDHIKGEPILITYCPLCGSGIAYERTINGEEVEFGTSGKLYNSNLVMYDRKTNSYWTQIGGQAIVGELTGMELEAISIETVVWRDWKVAHPDSEVLSQNTGFSRPYGNDPYGNYYENSILLFPVENSNTTIHPKTVIFGIELNDTFKAYREDDLIELGSIEDTIDGVEILVERDDVGIVTITNLETGEEIVKERDFWFAWYAFHPETELYLPEGVVPEPPEEKQDVPLGPIVPLLSVSIAFAVLRKITK</sequence>
<dbReference type="PATRIC" id="fig|1434104.5.peg.1220"/>
<evidence type="ECO:0000313" key="2">
    <source>
        <dbReference type="Proteomes" id="UP000033048"/>
    </source>
</evidence>
<dbReference type="STRING" id="1434104.MCMEM_1116"/>
<dbReference type="KEGG" id="mmet:MCMEM_1116"/>
<evidence type="ECO:0000313" key="1">
    <source>
        <dbReference type="EMBL" id="AKB85169.1"/>
    </source>
</evidence>
<gene>
    <name evidence="1" type="ORF">MCMEM_1116</name>
</gene>
<keyword evidence="2" id="KW-1185">Reference proteome</keyword>
<accession>A0A0E3WZU7</accession>
<dbReference type="PROSITE" id="PS51257">
    <property type="entry name" value="PROKAR_LIPOPROTEIN"/>
    <property type="match status" value="1"/>
</dbReference>
<reference evidence="1 2" key="1">
    <citation type="submission" date="2014-07" db="EMBL/GenBank/DDBJ databases">
        <title>Methanogenic archaea and the global carbon cycle.</title>
        <authorList>
            <person name="Henriksen J.R."/>
            <person name="Luke J."/>
            <person name="Reinhart S."/>
            <person name="Benedict M.N."/>
            <person name="Youngblut N.D."/>
            <person name="Metcalf M.E."/>
            <person name="Whitaker R.J."/>
            <person name="Metcalf W.W."/>
        </authorList>
    </citation>
    <scope>NUCLEOTIDE SEQUENCE [LARGE SCALE GENOMIC DNA]</scope>
    <source>
        <strain evidence="1 2">MM1</strain>
    </source>
</reference>
<dbReference type="EMBL" id="CP009518">
    <property type="protein sequence ID" value="AKB85169.1"/>
    <property type="molecule type" value="Genomic_DNA"/>
</dbReference>
<dbReference type="AlphaFoldDB" id="A0A0E3WZU7"/>